<evidence type="ECO:0000313" key="1">
    <source>
        <dbReference type="EMBL" id="NKY66551.1"/>
    </source>
</evidence>
<evidence type="ECO:0000313" key="2">
    <source>
        <dbReference type="Proteomes" id="UP000585749"/>
    </source>
</evidence>
<sequence>MPDLGAYKIREISSGELQVQLNKWARQAKSGVVWGRYLKQLFNYA</sequence>
<name>A0A4Y4G603_WEIHE</name>
<protein>
    <submittedName>
        <fullName evidence="1">Uncharacterized protein</fullName>
    </submittedName>
</protein>
<dbReference type="AlphaFoldDB" id="A0A4Y4G603"/>
<dbReference type="Proteomes" id="UP000585749">
    <property type="component" value="Unassembled WGS sequence"/>
</dbReference>
<gene>
    <name evidence="1" type="ORF">HF960_02395</name>
</gene>
<proteinExistence type="predicted"/>
<comment type="caution">
    <text evidence="1">The sequence shown here is derived from an EMBL/GenBank/DDBJ whole genome shotgun (WGS) entry which is preliminary data.</text>
</comment>
<accession>A0A4Y4G603</accession>
<reference evidence="1 2" key="1">
    <citation type="submission" date="2020-04" db="EMBL/GenBank/DDBJ databases">
        <title>MicrobeNet Type strains.</title>
        <authorList>
            <person name="Nicholson A.C."/>
        </authorList>
    </citation>
    <scope>NUCLEOTIDE SEQUENCE [LARGE SCALE GENOMIC DNA]</scope>
    <source>
        <strain evidence="1 2">CCUG 33494</strain>
    </source>
</reference>
<organism evidence="1 2">
    <name type="scientific">Weissella hellenica</name>
    <dbReference type="NCBI Taxonomy" id="46256"/>
    <lineage>
        <taxon>Bacteria</taxon>
        <taxon>Bacillati</taxon>
        <taxon>Bacillota</taxon>
        <taxon>Bacilli</taxon>
        <taxon>Lactobacillales</taxon>
        <taxon>Lactobacillaceae</taxon>
        <taxon>Weissella</taxon>
    </lineage>
</organism>
<dbReference type="EMBL" id="JAAXPM010000002">
    <property type="protein sequence ID" value="NKY66551.1"/>
    <property type="molecule type" value="Genomic_DNA"/>
</dbReference>